<dbReference type="Proteomes" id="UP001500936">
    <property type="component" value="Unassembled WGS sequence"/>
</dbReference>
<dbReference type="Gene3D" id="3.90.660.10">
    <property type="match status" value="1"/>
</dbReference>
<dbReference type="SUPFAM" id="SSF51905">
    <property type="entry name" value="FAD/NAD(P)-binding domain"/>
    <property type="match status" value="1"/>
</dbReference>
<keyword evidence="3" id="KW-1185">Reference proteome</keyword>
<dbReference type="PANTHER" id="PTHR16128:SF5">
    <property type="entry name" value="FAD_NAD(P)-BINDING OXIDOREDUCTASE FAMILY PROTEIN"/>
    <property type="match status" value="1"/>
</dbReference>
<evidence type="ECO:0000313" key="3">
    <source>
        <dbReference type="Proteomes" id="UP001500936"/>
    </source>
</evidence>
<dbReference type="RefSeq" id="WP_345266487.1">
    <property type="nucleotide sequence ID" value="NZ_BAABHB010000003.1"/>
</dbReference>
<name>A0ABP8KBR5_9BACT</name>
<comment type="caution">
    <text evidence="2">The sequence shown here is derived from an EMBL/GenBank/DDBJ whole genome shotgun (WGS) entry which is preliminary data.</text>
</comment>
<dbReference type="InterPro" id="IPR036188">
    <property type="entry name" value="FAD/NAD-bd_sf"/>
</dbReference>
<protein>
    <submittedName>
        <fullName evidence="2">FAD-dependent oxidoreductase</fullName>
    </submittedName>
</protein>
<proteinExistence type="predicted"/>
<dbReference type="Pfam" id="PF13450">
    <property type="entry name" value="NAD_binding_8"/>
    <property type="match status" value="1"/>
</dbReference>
<evidence type="ECO:0000313" key="2">
    <source>
        <dbReference type="EMBL" id="GAA4403524.1"/>
    </source>
</evidence>
<gene>
    <name evidence="2" type="ORF">GCM10023187_19670</name>
</gene>
<accession>A0ABP8KBR5</accession>
<dbReference type="Gene3D" id="3.50.50.60">
    <property type="entry name" value="FAD/NAD(P)-binding domain"/>
    <property type="match status" value="1"/>
</dbReference>
<sequence>MHSVLIIGAGLAGLTAARELTRHNVTVTLLDKGRGVGGRLATRRIEQGRADHGAQYFSAKIPVFQAEVGNWMEVGLVKEWHLEEAPGHFQHPRYVGTDGMNAIAKYLARGLDIRTGERANRLVAQASGWQVETEAGTLYQADALLITVPAPQALTLLRDSSIDLTSTGLAVLEEINYQPCLAVMALLNRPSRIPAPGYLKFDEGPIAWVADNYQKGISPNLSSVTIHASHPYSQAHLEDDLNSVGQQLVSHLREWLPADSVDSVQVHRWRYSNAEHRHPETFLAANTPNPLLFGGDGFGIGNVEGAYLSGLAMAQSLLGSLS</sequence>
<dbReference type="Pfam" id="PF01593">
    <property type="entry name" value="Amino_oxidase"/>
    <property type="match status" value="1"/>
</dbReference>
<dbReference type="PANTHER" id="PTHR16128">
    <property type="entry name" value="FAD/NAD(P)-BINDING OXIDOREDUCTASE FAMILY PROTEIN"/>
    <property type="match status" value="1"/>
</dbReference>
<organism evidence="2 3">
    <name type="scientific">Nibrella viscosa</name>
    <dbReference type="NCBI Taxonomy" id="1084524"/>
    <lineage>
        <taxon>Bacteria</taxon>
        <taxon>Pseudomonadati</taxon>
        <taxon>Bacteroidota</taxon>
        <taxon>Cytophagia</taxon>
        <taxon>Cytophagales</taxon>
        <taxon>Spirosomataceae</taxon>
        <taxon>Nibrella</taxon>
    </lineage>
</organism>
<dbReference type="EMBL" id="BAABHB010000003">
    <property type="protein sequence ID" value="GAA4403524.1"/>
    <property type="molecule type" value="Genomic_DNA"/>
</dbReference>
<feature type="domain" description="Amine oxidase" evidence="1">
    <location>
        <begin position="80"/>
        <end position="317"/>
    </location>
</feature>
<reference evidence="3" key="1">
    <citation type="journal article" date="2019" name="Int. J. Syst. Evol. Microbiol.">
        <title>The Global Catalogue of Microorganisms (GCM) 10K type strain sequencing project: providing services to taxonomists for standard genome sequencing and annotation.</title>
        <authorList>
            <consortium name="The Broad Institute Genomics Platform"/>
            <consortium name="The Broad Institute Genome Sequencing Center for Infectious Disease"/>
            <person name="Wu L."/>
            <person name="Ma J."/>
        </authorList>
    </citation>
    <scope>NUCLEOTIDE SEQUENCE [LARGE SCALE GENOMIC DNA]</scope>
    <source>
        <strain evidence="3">JCM 17925</strain>
    </source>
</reference>
<evidence type="ECO:0000259" key="1">
    <source>
        <dbReference type="Pfam" id="PF01593"/>
    </source>
</evidence>
<dbReference type="InterPro" id="IPR002937">
    <property type="entry name" value="Amino_oxidase"/>
</dbReference>